<dbReference type="AlphaFoldDB" id="A0A7R8W089"/>
<evidence type="ECO:0000256" key="2">
    <source>
        <dbReference type="SAM" id="Phobius"/>
    </source>
</evidence>
<feature type="region of interest" description="Disordered" evidence="1">
    <location>
        <begin position="303"/>
        <end position="325"/>
    </location>
</feature>
<sequence length="594" mass="65497">MGSVSPIRRNPVLRSWLERREEVQRTAQCLNWAMLCGALGLALFLDVWSSSPCGCVLAARVQRMYVALWEERLAIGLLLIGIFQIWLYAKPRLFPLKVILTNEARELLGLSKDEPGFTVISPRVTPPMKADGQIKQASPLIDSYRSLRRSPSPPLSPFLSSSPASYLHSPMSPSTSPAASGAMPLSPSARFDSFTGSPSGQHISPTPNGHRLRNRSLMGETPSPLSKSSDGSFDGPIISSDQLERFLQQSRQQAGSRLNASPQHTGGSPSVQYQHSPCGAPNSFVDPSIASLRNYTYQIAPYVSSPEERPSHDSGSGSVGGRDERARSAFRDDVWDRIGIPHHHLARWTENLRDWITQTLFMPLVREINAANQALGKEGQLGSLSLADLKGLSLAKGLDVGALPRLIAYLECHPNQEYVIQRIKELARGGCLREYRWDKGSHAWNDQLPTDAAIVMHMISSYFDAHMPPDPTMPGAVPFTGRHYLPYKRKSVTSPPPSAVVPSPRRPLSSGSVSHSQPYPQNHTYLAIVQESLNPPHFKLHLPNGEMLTAKKGRNNLFHTILMFLHHIQKEGDGMLGRVNLGLSGINILWVLKS</sequence>
<keyword evidence="2" id="KW-0472">Membrane</keyword>
<feature type="region of interest" description="Disordered" evidence="1">
    <location>
        <begin position="491"/>
        <end position="518"/>
    </location>
</feature>
<dbReference type="Pfam" id="PF09786">
    <property type="entry name" value="CytochromB561_N"/>
    <property type="match status" value="1"/>
</dbReference>
<feature type="compositionally biased region" description="Polar residues" evidence="1">
    <location>
        <begin position="194"/>
        <end position="207"/>
    </location>
</feature>
<dbReference type="EMBL" id="OB660050">
    <property type="protein sequence ID" value="CAD7222363.1"/>
    <property type="molecule type" value="Genomic_DNA"/>
</dbReference>
<feature type="compositionally biased region" description="Low complexity" evidence="1">
    <location>
        <begin position="166"/>
        <end position="184"/>
    </location>
</feature>
<dbReference type="PANTHER" id="PTHR21780:SF0">
    <property type="entry name" value="TRANSMEMBRANE PROTEIN 209"/>
    <property type="match status" value="1"/>
</dbReference>
<keyword evidence="2" id="KW-1133">Transmembrane helix</keyword>
<evidence type="ECO:0000313" key="3">
    <source>
        <dbReference type="EMBL" id="CAD7222363.1"/>
    </source>
</evidence>
<protein>
    <submittedName>
        <fullName evidence="3">Uncharacterized protein</fullName>
    </submittedName>
</protein>
<proteinExistence type="predicted"/>
<feature type="compositionally biased region" description="Low complexity" evidence="1">
    <location>
        <begin position="500"/>
        <end position="514"/>
    </location>
</feature>
<reference evidence="3" key="1">
    <citation type="submission" date="2020-11" db="EMBL/GenBank/DDBJ databases">
        <authorList>
            <person name="Tran Van P."/>
        </authorList>
    </citation>
    <scope>NUCLEOTIDE SEQUENCE</scope>
</reference>
<name>A0A7R8W089_9CRUS</name>
<dbReference type="OrthoDB" id="509821at2759"/>
<feature type="compositionally biased region" description="Polar residues" evidence="1">
    <location>
        <begin position="247"/>
        <end position="275"/>
    </location>
</feature>
<evidence type="ECO:0000256" key="1">
    <source>
        <dbReference type="SAM" id="MobiDB-lite"/>
    </source>
</evidence>
<feature type="region of interest" description="Disordered" evidence="1">
    <location>
        <begin position="166"/>
        <end position="284"/>
    </location>
</feature>
<keyword evidence="2" id="KW-0812">Transmembrane</keyword>
<accession>A0A7R8W089</accession>
<dbReference type="PANTHER" id="PTHR21780">
    <property type="entry name" value="TRANSMEMBRANE PROTEIN 209"/>
    <property type="match status" value="1"/>
</dbReference>
<gene>
    <name evidence="3" type="ORF">CTOB1V02_LOCUS374</name>
</gene>
<dbReference type="InterPro" id="IPR019176">
    <property type="entry name" value="Cytochrome_B561-rel"/>
</dbReference>
<dbReference type="GO" id="GO:0016020">
    <property type="term" value="C:membrane"/>
    <property type="evidence" value="ECO:0007669"/>
    <property type="project" value="TreeGrafter"/>
</dbReference>
<organism evidence="3">
    <name type="scientific">Cyprideis torosa</name>
    <dbReference type="NCBI Taxonomy" id="163714"/>
    <lineage>
        <taxon>Eukaryota</taxon>
        <taxon>Metazoa</taxon>
        <taxon>Ecdysozoa</taxon>
        <taxon>Arthropoda</taxon>
        <taxon>Crustacea</taxon>
        <taxon>Oligostraca</taxon>
        <taxon>Ostracoda</taxon>
        <taxon>Podocopa</taxon>
        <taxon>Podocopida</taxon>
        <taxon>Cytherocopina</taxon>
        <taxon>Cytheroidea</taxon>
        <taxon>Cytherideidae</taxon>
        <taxon>Cyprideis</taxon>
    </lineage>
</organism>
<feature type="transmembrane region" description="Helical" evidence="2">
    <location>
        <begin position="73"/>
        <end position="89"/>
    </location>
</feature>